<evidence type="ECO:0000313" key="2">
    <source>
        <dbReference type="Proteomes" id="UP001159363"/>
    </source>
</evidence>
<dbReference type="EMBL" id="JARBHB010000003">
    <property type="protein sequence ID" value="KAJ8888084.1"/>
    <property type="molecule type" value="Genomic_DNA"/>
</dbReference>
<reference evidence="1 2" key="1">
    <citation type="submission" date="2023-02" db="EMBL/GenBank/DDBJ databases">
        <title>LHISI_Scaffold_Assembly.</title>
        <authorList>
            <person name="Stuart O.P."/>
            <person name="Cleave R."/>
            <person name="Magrath M.J.L."/>
            <person name="Mikheyev A.S."/>
        </authorList>
    </citation>
    <scope>NUCLEOTIDE SEQUENCE [LARGE SCALE GENOMIC DNA]</scope>
    <source>
        <strain evidence="1">Daus_M_001</strain>
        <tissue evidence="1">Leg muscle</tissue>
    </source>
</reference>
<dbReference type="Proteomes" id="UP001159363">
    <property type="component" value="Chromosome 3"/>
</dbReference>
<proteinExistence type="predicted"/>
<comment type="caution">
    <text evidence="1">The sequence shown here is derived from an EMBL/GenBank/DDBJ whole genome shotgun (WGS) entry which is preliminary data.</text>
</comment>
<organism evidence="1 2">
    <name type="scientific">Dryococelus australis</name>
    <dbReference type="NCBI Taxonomy" id="614101"/>
    <lineage>
        <taxon>Eukaryota</taxon>
        <taxon>Metazoa</taxon>
        <taxon>Ecdysozoa</taxon>
        <taxon>Arthropoda</taxon>
        <taxon>Hexapoda</taxon>
        <taxon>Insecta</taxon>
        <taxon>Pterygota</taxon>
        <taxon>Neoptera</taxon>
        <taxon>Polyneoptera</taxon>
        <taxon>Phasmatodea</taxon>
        <taxon>Verophasmatodea</taxon>
        <taxon>Anareolatae</taxon>
        <taxon>Phasmatidae</taxon>
        <taxon>Eurycanthinae</taxon>
        <taxon>Dryococelus</taxon>
    </lineage>
</organism>
<gene>
    <name evidence="1" type="ORF">PR048_007571</name>
</gene>
<accession>A0ABQ9HVH6</accession>
<evidence type="ECO:0000313" key="1">
    <source>
        <dbReference type="EMBL" id="KAJ8888084.1"/>
    </source>
</evidence>
<sequence>MRTVTAKNNLTRVKRNPATREQTSCGYAHQHATIVLRVARCKLRQGQHRRATEATLRLTYWGRLASRRPAVAEQCDSGGRFISLQPAGDANHFPVACSLARLKILPCLAPNFRRTADKVVEWLERSPPIKAIRVRSPTGWLQECCMWAIILAGEFSRGSSIFPSLHSIFASCSLHVILIGSEEIRRFSGKIHDTVFGVLDPIGQGDSRTCFGGFWPRKELDPILGYSVLSYGLKGITAKFRRTGFNPWPGHSEFSQVVIVPNYAADRWVFSGTSHFPRPCIPVLLNFHLIFSLIGSQDIVVKRHPPTSSS</sequence>
<keyword evidence="2" id="KW-1185">Reference proteome</keyword>
<protein>
    <submittedName>
        <fullName evidence="1">Uncharacterized protein</fullName>
    </submittedName>
</protein>
<name>A0ABQ9HVH6_9NEOP</name>